<comment type="cofactor">
    <cofactor evidence="11">
        <name>FMN</name>
        <dbReference type="ChEBI" id="CHEBI:58210"/>
    </cofactor>
    <text evidence="11">Binds 1 FMN per subunit.</text>
</comment>
<evidence type="ECO:0000256" key="9">
    <source>
        <dbReference type="ARBA" id="ARBA00023136"/>
    </source>
</evidence>
<protein>
    <recommendedName>
        <fullName evidence="11">Dihydroorotate dehydrogenase (quinone)</fullName>
        <ecNumber evidence="11">1.3.5.2</ecNumber>
    </recommendedName>
    <alternativeName>
        <fullName evidence="11">DHOdehase</fullName>
        <shortName evidence="11">DHOD</shortName>
        <shortName evidence="11">DHODase</shortName>
    </alternativeName>
    <alternativeName>
        <fullName evidence="11">Dihydroorotate oxidase</fullName>
    </alternativeName>
</protein>
<accession>A0A660LEI2</accession>
<dbReference type="GO" id="GO:0006207">
    <property type="term" value="P:'de novo' pyrimidine nucleobase biosynthetic process"/>
    <property type="evidence" value="ECO:0007669"/>
    <property type="project" value="UniProtKB-UniRule"/>
</dbReference>
<feature type="binding site" evidence="11">
    <location>
        <begin position="114"/>
        <end position="118"/>
    </location>
    <ligand>
        <name>substrate</name>
    </ligand>
</feature>
<reference evidence="13 14" key="1">
    <citation type="submission" date="2018-10" db="EMBL/GenBank/DDBJ databases">
        <title>Genomic Encyclopedia of Archaeal and Bacterial Type Strains, Phase II (KMG-II): from individual species to whole genera.</title>
        <authorList>
            <person name="Goeker M."/>
        </authorList>
    </citation>
    <scope>NUCLEOTIDE SEQUENCE [LARGE SCALE GENOMIC DNA]</scope>
    <source>
        <strain evidence="13 14">DSM 14954</strain>
    </source>
</reference>
<feature type="binding site" evidence="11">
    <location>
        <begin position="314"/>
        <end position="315"/>
    </location>
    <ligand>
        <name>FMN</name>
        <dbReference type="ChEBI" id="CHEBI:58210"/>
    </ligand>
</feature>
<keyword evidence="8 11" id="KW-0560">Oxidoreductase</keyword>
<feature type="binding site" evidence="11">
    <location>
        <position position="212"/>
    </location>
    <ligand>
        <name>FMN</name>
        <dbReference type="ChEBI" id="CHEBI:58210"/>
    </ligand>
</feature>
<evidence type="ECO:0000256" key="2">
    <source>
        <dbReference type="ARBA" id="ARBA00004370"/>
    </source>
</evidence>
<feature type="binding site" evidence="11">
    <location>
        <position position="180"/>
    </location>
    <ligand>
        <name>substrate</name>
    </ligand>
</feature>
<evidence type="ECO:0000256" key="1">
    <source>
        <dbReference type="ARBA" id="ARBA00003125"/>
    </source>
</evidence>
<dbReference type="InterPro" id="IPR005719">
    <property type="entry name" value="Dihydroorotate_DH_2"/>
</dbReference>
<feature type="binding site" evidence="11">
    <location>
        <position position="293"/>
    </location>
    <ligand>
        <name>FMN</name>
        <dbReference type="ChEBI" id="CHEBI:58210"/>
    </ligand>
</feature>
<feature type="active site" description="Nucleophile" evidence="11">
    <location>
        <position position="178"/>
    </location>
</feature>
<evidence type="ECO:0000256" key="11">
    <source>
        <dbReference type="HAMAP-Rule" id="MF_00225"/>
    </source>
</evidence>
<comment type="catalytic activity">
    <reaction evidence="10 11">
        <text>(S)-dihydroorotate + a quinone = orotate + a quinol</text>
        <dbReference type="Rhea" id="RHEA:30187"/>
        <dbReference type="ChEBI" id="CHEBI:24646"/>
        <dbReference type="ChEBI" id="CHEBI:30839"/>
        <dbReference type="ChEBI" id="CHEBI:30864"/>
        <dbReference type="ChEBI" id="CHEBI:132124"/>
        <dbReference type="EC" id="1.3.5.2"/>
    </reaction>
</comment>
<comment type="caution">
    <text evidence="13">The sequence shown here is derived from an EMBL/GenBank/DDBJ whole genome shotgun (WGS) entry which is preliminary data.</text>
</comment>
<dbReference type="NCBIfam" id="NF003648">
    <property type="entry name" value="PRK05286.2-1"/>
    <property type="match status" value="1"/>
</dbReference>
<feature type="binding site" evidence="11">
    <location>
        <position position="142"/>
    </location>
    <ligand>
        <name>FMN</name>
        <dbReference type="ChEBI" id="CHEBI:58210"/>
    </ligand>
</feature>
<feature type="binding site" evidence="11">
    <location>
        <position position="89"/>
    </location>
    <ligand>
        <name>FMN</name>
        <dbReference type="ChEBI" id="CHEBI:58210"/>
    </ligand>
</feature>
<dbReference type="InterPro" id="IPR001295">
    <property type="entry name" value="Dihydroorotate_DH_CS"/>
</dbReference>
<dbReference type="GO" id="GO:0044205">
    <property type="term" value="P:'de novo' UMP biosynthetic process"/>
    <property type="evidence" value="ECO:0007669"/>
    <property type="project" value="UniProtKB-UniRule"/>
</dbReference>
<name>A0A660LEI2_9ACTN</name>
<evidence type="ECO:0000259" key="12">
    <source>
        <dbReference type="Pfam" id="PF01180"/>
    </source>
</evidence>
<dbReference type="PROSITE" id="PS00911">
    <property type="entry name" value="DHODEHASE_1"/>
    <property type="match status" value="1"/>
</dbReference>
<dbReference type="Proteomes" id="UP000278962">
    <property type="component" value="Unassembled WGS sequence"/>
</dbReference>
<dbReference type="AlphaFoldDB" id="A0A660LEI2"/>
<evidence type="ECO:0000256" key="10">
    <source>
        <dbReference type="ARBA" id="ARBA00048639"/>
    </source>
</evidence>
<feature type="binding site" evidence="11">
    <location>
        <position position="69"/>
    </location>
    <ligand>
        <name>substrate</name>
    </ligand>
</feature>
<dbReference type="Gene3D" id="3.20.20.70">
    <property type="entry name" value="Aldolase class I"/>
    <property type="match status" value="1"/>
</dbReference>
<proteinExistence type="inferred from homology"/>
<evidence type="ECO:0000256" key="8">
    <source>
        <dbReference type="ARBA" id="ARBA00023002"/>
    </source>
</evidence>
<keyword evidence="5 11" id="KW-0285">Flavoprotein</keyword>
<comment type="subcellular location">
    <subcellularLocation>
        <location evidence="11">Cell membrane</location>
        <topology evidence="11">Peripheral membrane protein</topology>
    </subcellularLocation>
    <subcellularLocation>
        <location evidence="2">Membrane</location>
    </subcellularLocation>
</comment>
<dbReference type="InterPro" id="IPR013785">
    <property type="entry name" value="Aldolase_TIM"/>
</dbReference>
<feature type="binding site" evidence="11">
    <location>
        <position position="175"/>
    </location>
    <ligand>
        <name>FMN</name>
        <dbReference type="ChEBI" id="CHEBI:58210"/>
    </ligand>
</feature>
<dbReference type="HAMAP" id="MF_00225">
    <property type="entry name" value="DHO_dh_type2"/>
    <property type="match status" value="1"/>
</dbReference>
<evidence type="ECO:0000313" key="14">
    <source>
        <dbReference type="Proteomes" id="UP000278962"/>
    </source>
</evidence>
<dbReference type="InterPro" id="IPR050074">
    <property type="entry name" value="DHO_dehydrogenase"/>
</dbReference>
<gene>
    <name evidence="11" type="primary">pyrD</name>
    <name evidence="13" type="ORF">C8N24_2166</name>
</gene>
<feature type="binding site" evidence="11">
    <location>
        <position position="175"/>
    </location>
    <ligand>
        <name>substrate</name>
    </ligand>
</feature>
<dbReference type="GO" id="GO:0106430">
    <property type="term" value="F:dihydroorotate dehydrogenase (quinone) activity"/>
    <property type="evidence" value="ECO:0007669"/>
    <property type="project" value="UniProtKB-EC"/>
</dbReference>
<feature type="binding site" evidence="11">
    <location>
        <begin position="241"/>
        <end position="242"/>
    </location>
    <ligand>
        <name>substrate</name>
    </ligand>
</feature>
<feature type="binding site" evidence="11">
    <location>
        <position position="264"/>
    </location>
    <ligand>
        <name>FMN</name>
        <dbReference type="ChEBI" id="CHEBI:58210"/>
    </ligand>
</feature>
<keyword evidence="7 11" id="KW-0665">Pyrimidine biosynthesis</keyword>
<dbReference type="SUPFAM" id="SSF51395">
    <property type="entry name" value="FMN-linked oxidoreductases"/>
    <property type="match status" value="1"/>
</dbReference>
<keyword evidence="11" id="KW-1003">Cell membrane</keyword>
<sequence length="370" mass="38587">MTRLTRTVYGALYSRVLSRVDAERAHLLATRALALLARAPRPRLDPALRVSALGLQFDSPLGVAAGLDKHATAFEGLNTLGFGFVEVGTITAIGQPGNPKPRVWRLAQDRALMNAMGFPNPGAEAVAPKLAARSGRGIVAINLGKSKVAPLEAAADDYRASARLLAPHADFVVINVSSPNTTGLRDLQTIEHLRELLAAVRGEAEGKPVLVKLAPDLSDEQLDQLADFAVEAKLDGLIATNTTISREGLHAPAELLAKPGGVSGAPLKARSLAVLRRLRARVGDQVLLVSVGGVETSGDVLERVRAGATLVQAYTGFVYGGPLWARRINAELARAVRAAGATTIQELVGSEMGVGPGVAHGAPAPDGARG</sequence>
<dbReference type="RefSeq" id="WP_211339918.1">
    <property type="nucleotide sequence ID" value="NZ_RBIL01000001.1"/>
</dbReference>
<dbReference type="EMBL" id="RBIL01000001">
    <property type="protein sequence ID" value="RKQ92320.1"/>
    <property type="molecule type" value="Genomic_DNA"/>
</dbReference>
<keyword evidence="9 11" id="KW-0472">Membrane</keyword>
<feature type="binding site" evidence="11">
    <location>
        <begin position="65"/>
        <end position="69"/>
    </location>
    <ligand>
        <name>FMN</name>
        <dbReference type="ChEBI" id="CHEBI:58210"/>
    </ligand>
</feature>
<dbReference type="UniPathway" id="UPA00070">
    <property type="reaction ID" value="UER00946"/>
</dbReference>
<keyword evidence="6 11" id="KW-0288">FMN</keyword>
<feature type="domain" description="Dihydroorotate dehydrogenase catalytic" evidence="12">
    <location>
        <begin position="48"/>
        <end position="334"/>
    </location>
</feature>
<dbReference type="NCBIfam" id="NF003652">
    <property type="entry name" value="PRK05286.2-5"/>
    <property type="match status" value="1"/>
</dbReference>
<keyword evidence="14" id="KW-1185">Reference proteome</keyword>
<feature type="binding site" evidence="11">
    <location>
        <position position="240"/>
    </location>
    <ligand>
        <name>FMN</name>
        <dbReference type="ChEBI" id="CHEBI:58210"/>
    </ligand>
</feature>
<dbReference type="EC" id="1.3.5.2" evidence="11"/>
<dbReference type="PROSITE" id="PS00912">
    <property type="entry name" value="DHODEHASE_2"/>
    <property type="match status" value="1"/>
</dbReference>
<evidence type="ECO:0000313" key="13">
    <source>
        <dbReference type="EMBL" id="RKQ92320.1"/>
    </source>
</evidence>
<evidence type="ECO:0000256" key="5">
    <source>
        <dbReference type="ARBA" id="ARBA00022630"/>
    </source>
</evidence>
<dbReference type="NCBIfam" id="TIGR01036">
    <property type="entry name" value="pyrD_sub2"/>
    <property type="match status" value="1"/>
</dbReference>
<dbReference type="GO" id="GO:0005737">
    <property type="term" value="C:cytoplasm"/>
    <property type="evidence" value="ECO:0007669"/>
    <property type="project" value="InterPro"/>
</dbReference>
<comment type="subunit">
    <text evidence="11">Monomer.</text>
</comment>
<evidence type="ECO:0000256" key="3">
    <source>
        <dbReference type="ARBA" id="ARBA00005161"/>
    </source>
</evidence>
<dbReference type="PANTHER" id="PTHR48109">
    <property type="entry name" value="DIHYDROOROTATE DEHYDROGENASE (QUINONE), MITOCHONDRIAL-RELATED"/>
    <property type="match status" value="1"/>
</dbReference>
<dbReference type="Pfam" id="PF01180">
    <property type="entry name" value="DHO_dh"/>
    <property type="match status" value="1"/>
</dbReference>
<dbReference type="CDD" id="cd04738">
    <property type="entry name" value="DHOD_2_like"/>
    <property type="match status" value="1"/>
</dbReference>
<dbReference type="GO" id="GO:0005886">
    <property type="term" value="C:plasma membrane"/>
    <property type="evidence" value="ECO:0007669"/>
    <property type="project" value="UniProtKB-SubCell"/>
</dbReference>
<dbReference type="InterPro" id="IPR005720">
    <property type="entry name" value="Dihydroorotate_DH_cat"/>
</dbReference>
<evidence type="ECO:0000256" key="4">
    <source>
        <dbReference type="ARBA" id="ARBA00005359"/>
    </source>
</evidence>
<comment type="pathway">
    <text evidence="3 11">Pyrimidine metabolism; UMP biosynthesis via de novo pathway; orotate from (S)-dihydroorotate (quinone route): step 1/1.</text>
</comment>
<evidence type="ECO:0000256" key="7">
    <source>
        <dbReference type="ARBA" id="ARBA00022975"/>
    </source>
</evidence>
<comment type="function">
    <text evidence="1 11">Catalyzes the conversion of dihydroorotate to orotate with quinone as electron acceptor.</text>
</comment>
<comment type="similarity">
    <text evidence="4 11">Belongs to the dihydroorotate dehydrogenase family. Type 2 subfamily.</text>
</comment>
<dbReference type="PANTHER" id="PTHR48109:SF4">
    <property type="entry name" value="DIHYDROOROTATE DEHYDROGENASE (QUINONE), MITOCHONDRIAL"/>
    <property type="match status" value="1"/>
</dbReference>
<evidence type="ECO:0000256" key="6">
    <source>
        <dbReference type="ARBA" id="ARBA00022643"/>
    </source>
</evidence>
<dbReference type="NCBIfam" id="NF003645">
    <property type="entry name" value="PRK05286.1-2"/>
    <property type="match status" value="1"/>
</dbReference>
<organism evidence="13 14">
    <name type="scientific">Solirubrobacter pauli</name>
    <dbReference type="NCBI Taxonomy" id="166793"/>
    <lineage>
        <taxon>Bacteria</taxon>
        <taxon>Bacillati</taxon>
        <taxon>Actinomycetota</taxon>
        <taxon>Thermoleophilia</taxon>
        <taxon>Solirubrobacterales</taxon>
        <taxon>Solirubrobacteraceae</taxon>
        <taxon>Solirubrobacter</taxon>
    </lineage>
</organism>